<feature type="site" description="Important for substrate specificity" evidence="12">
    <location>
        <position position="146"/>
    </location>
</feature>
<feature type="binding site" evidence="12">
    <location>
        <begin position="89"/>
        <end position="91"/>
    </location>
    <ligand>
        <name>GTP</name>
        <dbReference type="ChEBI" id="CHEBI:37565"/>
    </ligand>
</feature>
<dbReference type="HAMAP" id="MF_00558">
    <property type="entry name" value="Succ_CoA_beta"/>
    <property type="match status" value="1"/>
</dbReference>
<dbReference type="GO" id="GO:0006104">
    <property type="term" value="P:succinyl-CoA metabolic process"/>
    <property type="evidence" value="ECO:0007669"/>
    <property type="project" value="InterPro"/>
</dbReference>
<evidence type="ECO:0000256" key="11">
    <source>
        <dbReference type="ARBA" id="ARBA00063570"/>
    </source>
</evidence>
<dbReference type="PANTHER" id="PTHR11815">
    <property type="entry name" value="SUCCINYL-COA SYNTHETASE BETA CHAIN"/>
    <property type="match status" value="1"/>
</dbReference>
<dbReference type="EMBL" id="CAJNON010000071">
    <property type="protein sequence ID" value="CAF0914879.1"/>
    <property type="molecule type" value="Genomic_DNA"/>
</dbReference>
<dbReference type="InterPro" id="IPR013815">
    <property type="entry name" value="ATP_grasp_subdomain_1"/>
</dbReference>
<dbReference type="GO" id="GO:0005524">
    <property type="term" value="F:ATP binding"/>
    <property type="evidence" value="ECO:0007669"/>
    <property type="project" value="UniProtKB-UniRule"/>
</dbReference>
<name>A0A814AP85_9BILA</name>
<dbReference type="InterPro" id="IPR034722">
    <property type="entry name" value="Succ_CoA_betaG_euk"/>
</dbReference>
<reference evidence="15" key="1">
    <citation type="submission" date="2021-02" db="EMBL/GenBank/DDBJ databases">
        <authorList>
            <person name="Nowell W R."/>
        </authorList>
    </citation>
    <scope>NUCLEOTIDE SEQUENCE</scope>
</reference>
<evidence type="ECO:0000256" key="6">
    <source>
        <dbReference type="ARBA" id="ARBA00022842"/>
    </source>
</evidence>
<keyword evidence="6 12" id="KW-0460">Magnesium</keyword>
<dbReference type="PIRSF" id="PIRSF001554">
    <property type="entry name" value="SucCS_beta"/>
    <property type="match status" value="1"/>
</dbReference>
<evidence type="ECO:0000256" key="12">
    <source>
        <dbReference type="HAMAP-Rule" id="MF_03221"/>
    </source>
</evidence>
<comment type="subcellular location">
    <subcellularLocation>
        <location evidence="12">Mitochondrion</location>
    </subcellularLocation>
</comment>
<dbReference type="Gene3D" id="3.40.50.261">
    <property type="entry name" value="Succinyl-CoA synthetase domains"/>
    <property type="match status" value="1"/>
</dbReference>
<feature type="binding site" evidence="12">
    <location>
        <position position="358"/>
    </location>
    <ligand>
        <name>substrate</name>
        <note>ligand shared with subunit alpha</note>
    </ligand>
</feature>
<evidence type="ECO:0000313" key="16">
    <source>
        <dbReference type="Proteomes" id="UP000663891"/>
    </source>
</evidence>
<comment type="function">
    <text evidence="10 12">GTP-specific succinyl-CoA synthetase functions in the citric acid cycle (TCA), coupling the hydrolysis of succinyl-CoA to the synthesis of GTP and thus represents the only step of substrate-level phosphorylation in the TCA. The beta subunit provides nucleotide specificity of the enzyme and binds the substrate succinate, while the binding sites for coenzyme A and phosphate are found in the alpha subunit.</text>
</comment>
<feature type="binding site" evidence="12">
    <location>
        <position position="293"/>
    </location>
    <ligand>
        <name>Mg(2+)</name>
        <dbReference type="ChEBI" id="CHEBI:18420"/>
    </ligand>
</feature>
<evidence type="ECO:0000256" key="1">
    <source>
        <dbReference type="ARBA" id="ARBA00005064"/>
    </source>
</evidence>
<dbReference type="GO" id="GO:0004776">
    <property type="term" value="F:succinate-CoA ligase (GDP-forming) activity"/>
    <property type="evidence" value="ECO:0007669"/>
    <property type="project" value="UniProtKB-EC"/>
</dbReference>
<feature type="binding site" evidence="12">
    <location>
        <position position="53"/>
    </location>
    <ligand>
        <name>GTP</name>
        <dbReference type="ChEBI" id="CHEBI:37565"/>
    </ligand>
</feature>
<comment type="subunit">
    <text evidence="11 12">Heterodimer of an alpha and a beta subunit. The beta subunit determines specificity for GTP.</text>
</comment>
<dbReference type="GO" id="GO:0006099">
    <property type="term" value="P:tricarboxylic acid cycle"/>
    <property type="evidence" value="ECO:0007669"/>
    <property type="project" value="UniProtKB-UniRule"/>
</dbReference>
<evidence type="ECO:0000256" key="3">
    <source>
        <dbReference type="ARBA" id="ARBA00022598"/>
    </source>
</evidence>
<comment type="catalytic activity">
    <reaction evidence="9 12">
        <text>GTP + succinate + CoA = succinyl-CoA + GDP + phosphate</text>
        <dbReference type="Rhea" id="RHEA:22120"/>
        <dbReference type="ChEBI" id="CHEBI:30031"/>
        <dbReference type="ChEBI" id="CHEBI:37565"/>
        <dbReference type="ChEBI" id="CHEBI:43474"/>
        <dbReference type="ChEBI" id="CHEBI:57287"/>
        <dbReference type="ChEBI" id="CHEBI:57292"/>
        <dbReference type="ChEBI" id="CHEBI:58189"/>
        <dbReference type="EC" id="6.2.1.4"/>
    </reaction>
</comment>
<protein>
    <recommendedName>
        <fullName evidence="12">Succinate--CoA ligase [GDP-forming] subunit beta, mitochondrial</fullName>
        <ecNumber evidence="12">6.2.1.4</ecNumber>
    </recommendedName>
    <alternativeName>
        <fullName evidence="12">GTP-specific succinyl-CoA synthetase subunit beta</fullName>
        <shortName evidence="12">G-SCS</shortName>
        <shortName evidence="12">GTPSCS</shortName>
    </alternativeName>
    <alternativeName>
        <fullName evidence="12">Succinyl-CoA synthetase beta-G chain</fullName>
        <shortName evidence="12">SCS-betaG</shortName>
    </alternativeName>
</protein>
<dbReference type="HAMAP" id="MF_03221">
    <property type="entry name" value="Succ_CoA_betaG_euk"/>
    <property type="match status" value="1"/>
</dbReference>
<dbReference type="SUPFAM" id="SSF56059">
    <property type="entry name" value="Glutathione synthetase ATP-binding domain-like"/>
    <property type="match status" value="2"/>
</dbReference>
<dbReference type="InterPro" id="IPR005811">
    <property type="entry name" value="SUCC_ACL_C"/>
</dbReference>
<evidence type="ECO:0000256" key="2">
    <source>
        <dbReference type="ARBA" id="ARBA00022532"/>
    </source>
</evidence>
<dbReference type="InterPro" id="IPR013650">
    <property type="entry name" value="ATP-grasp_succ-CoA_synth-type"/>
</dbReference>
<dbReference type="InterPro" id="IPR017866">
    <property type="entry name" value="Succ-CoA_synthase_bsu_CS"/>
</dbReference>
<evidence type="ECO:0000256" key="9">
    <source>
        <dbReference type="ARBA" id="ARBA00052879"/>
    </source>
</evidence>
<comment type="pathway">
    <text evidence="1 12">Carbohydrate metabolism; tricarboxylic acid cycle; succinate from succinyl-CoA (ligase route): step 1/1.</text>
</comment>
<keyword evidence="7 12" id="KW-0496">Mitochondrion</keyword>
<keyword evidence="4 12" id="KW-0479">Metal-binding</keyword>
<dbReference type="GO" id="GO:0000287">
    <property type="term" value="F:magnesium ion binding"/>
    <property type="evidence" value="ECO:0007669"/>
    <property type="project" value="UniProtKB-UniRule"/>
</dbReference>
<keyword evidence="13" id="KW-0067">ATP-binding</keyword>
<dbReference type="FunFam" id="3.30.470.20:FF:000002">
    <property type="entry name" value="Succinate--CoA ligase [ADP-forming] subunit beta"/>
    <property type="match status" value="1"/>
</dbReference>
<evidence type="ECO:0000256" key="7">
    <source>
        <dbReference type="ARBA" id="ARBA00023128"/>
    </source>
</evidence>
<dbReference type="InterPro" id="IPR016102">
    <property type="entry name" value="Succinyl-CoA_synth-like"/>
</dbReference>
<dbReference type="GO" id="GO:0005525">
    <property type="term" value="F:GTP binding"/>
    <property type="evidence" value="ECO:0007669"/>
    <property type="project" value="UniProtKB-UniRule"/>
</dbReference>
<keyword evidence="3 12" id="KW-0436">Ligase</keyword>
<dbReference type="PROSITE" id="PS50975">
    <property type="entry name" value="ATP_GRASP"/>
    <property type="match status" value="1"/>
</dbReference>
<comment type="caution">
    <text evidence="15">The sequence shown here is derived from an EMBL/GenBank/DDBJ whole genome shotgun (WGS) entry which is preliminary data.</text>
</comment>
<dbReference type="FunFam" id="3.30.1490.20:FF:000004">
    <property type="entry name" value="Succinate--CoA ligase [ADP-forming] subunit beta, mitochondrial"/>
    <property type="match status" value="1"/>
</dbReference>
<evidence type="ECO:0000256" key="5">
    <source>
        <dbReference type="ARBA" id="ARBA00022741"/>
    </source>
</evidence>
<evidence type="ECO:0000256" key="8">
    <source>
        <dbReference type="ARBA" id="ARBA00023134"/>
    </source>
</evidence>
<feature type="domain" description="ATP-grasp" evidence="14">
    <location>
        <begin position="42"/>
        <end position="272"/>
    </location>
</feature>
<proteinExistence type="inferred from homology"/>
<dbReference type="Proteomes" id="UP000663891">
    <property type="component" value="Unassembled WGS sequence"/>
</dbReference>
<dbReference type="SUPFAM" id="SSF52210">
    <property type="entry name" value="Succinyl-CoA synthetase domains"/>
    <property type="match status" value="1"/>
</dbReference>
<evidence type="ECO:0000256" key="4">
    <source>
        <dbReference type="ARBA" id="ARBA00022723"/>
    </source>
</evidence>
<dbReference type="PROSITE" id="PS01217">
    <property type="entry name" value="SUCCINYL_COA_LIG_3"/>
    <property type="match status" value="1"/>
</dbReference>
<feature type="binding site" evidence="12">
    <location>
        <position position="145"/>
    </location>
    <ligand>
        <name>GTP</name>
        <dbReference type="ChEBI" id="CHEBI:37565"/>
    </ligand>
</feature>
<comment type="cofactor">
    <cofactor evidence="12">
        <name>Mg(2+)</name>
        <dbReference type="ChEBI" id="CHEBI:18420"/>
    </cofactor>
    <text evidence="12">Binds 1 Mg(2+) ion per subunit.</text>
</comment>
<keyword evidence="5 12" id="KW-0547">Nucleotide-binding</keyword>
<keyword evidence="2 12" id="KW-0816">Tricarboxylic acid cycle</keyword>
<dbReference type="Pfam" id="PF00549">
    <property type="entry name" value="Ligase_CoA"/>
    <property type="match status" value="1"/>
</dbReference>
<dbReference type="InterPro" id="IPR005809">
    <property type="entry name" value="Succ_CoA_ligase-like_bsu"/>
</dbReference>
<evidence type="ECO:0000313" key="15">
    <source>
        <dbReference type="EMBL" id="CAF0914879.1"/>
    </source>
</evidence>
<dbReference type="Gene3D" id="3.30.470.20">
    <property type="entry name" value="ATP-grasp fold, B domain"/>
    <property type="match status" value="1"/>
</dbReference>
<accession>A0A814AP85</accession>
<evidence type="ECO:0000256" key="13">
    <source>
        <dbReference type="PROSITE-ProRule" id="PRU00409"/>
    </source>
</evidence>
<organism evidence="15 16">
    <name type="scientific">Adineta steineri</name>
    <dbReference type="NCBI Taxonomy" id="433720"/>
    <lineage>
        <taxon>Eukaryota</taxon>
        <taxon>Metazoa</taxon>
        <taxon>Spiralia</taxon>
        <taxon>Gnathifera</taxon>
        <taxon>Rotifera</taxon>
        <taxon>Eurotatoria</taxon>
        <taxon>Bdelloidea</taxon>
        <taxon>Adinetida</taxon>
        <taxon>Adinetidae</taxon>
        <taxon>Adineta</taxon>
    </lineage>
</organism>
<dbReference type="NCBIfam" id="NF001913">
    <property type="entry name" value="PRK00696.1"/>
    <property type="match status" value="1"/>
</dbReference>
<gene>
    <name evidence="15" type="ORF">VCS650_LOCUS10049</name>
</gene>
<comment type="similarity">
    <text evidence="12">Belongs to the succinate/malate CoA ligase beta subunit family. GTP-specific subunit beta subfamily.</text>
</comment>
<dbReference type="InterPro" id="IPR011761">
    <property type="entry name" value="ATP-grasp"/>
</dbReference>
<feature type="binding site" evidence="12">
    <location>
        <position position="307"/>
    </location>
    <ligand>
        <name>Mg(2+)</name>
        <dbReference type="ChEBI" id="CHEBI:18420"/>
    </ligand>
</feature>
<sequence length="484" mass="52965">MKSQAILRLCYSTTRYNPSICTGAGTSYQSRRCISLHEYQSKKILNENNLNVQRFQVVDNPQDAKRAGEELMKTIAKELVIKAQVLAGGRGKGTFDSGLKGGVRLTKDPVECGNLVKQMVKHRLVTKQTPPEGVEVQKVMVAEALDIARETYLAILLDRAYGGAVLMGSPMGGVDIEEVAEKHPEQIFTVMVAEALDIARETYLAILLDRAYGGAVLMGSPMGGVDIEEVAEKHPEQIFTSAIDPKIGLKKDQALDMAKKLGFKDKLADEAADQIMKLYKLFLKYDCTQIEINPFGETPDKRVINFDAKLSFDDNAKFRQTNVFDMEDTAESDQREVEATRAGLNYIGLQGNIGCLVNGAGLAMATMDIIKLHGGQPANFLDVGGGVKEEQVLDAFKILFTDNQVKAVLVNIFGGIVNCAIIANGIEKACKKLGLKIPLVVRLQGTNMDEARRILNQSSFPITAENDFEKAAQKVVSLVKNSSK</sequence>
<dbReference type="FunFam" id="3.40.50.261:FF:000001">
    <property type="entry name" value="Succinate--CoA ligase [ADP-forming] subunit beta"/>
    <property type="match status" value="1"/>
</dbReference>
<dbReference type="AlphaFoldDB" id="A0A814AP85"/>
<dbReference type="GO" id="GO:0042709">
    <property type="term" value="C:succinate-CoA ligase complex"/>
    <property type="evidence" value="ECO:0007669"/>
    <property type="project" value="TreeGrafter"/>
</dbReference>
<keyword evidence="8 12" id="KW-0342">GTP-binding</keyword>
<dbReference type="UniPathway" id="UPA00223">
    <property type="reaction ID" value="UER00999"/>
</dbReference>
<dbReference type="Pfam" id="PF08442">
    <property type="entry name" value="ATP-grasp_2"/>
    <property type="match status" value="1"/>
</dbReference>
<feature type="binding site" evidence="12">
    <location>
        <begin position="415"/>
        <end position="417"/>
    </location>
    <ligand>
        <name>substrate</name>
        <note>ligand shared with subunit alpha</note>
    </ligand>
</feature>
<dbReference type="EC" id="6.2.1.4" evidence="12"/>
<feature type="site" description="Important for substrate specificity" evidence="12">
    <location>
        <position position="78"/>
    </location>
</feature>
<dbReference type="OrthoDB" id="1552at2759"/>
<evidence type="ECO:0000256" key="10">
    <source>
        <dbReference type="ARBA" id="ARBA00053833"/>
    </source>
</evidence>
<dbReference type="Gene3D" id="3.30.1490.20">
    <property type="entry name" value="ATP-grasp fold, A domain"/>
    <property type="match status" value="1"/>
</dbReference>
<dbReference type="PANTHER" id="PTHR11815:SF10">
    <property type="entry name" value="SUCCINATE--COA LIGASE [GDP-FORMING] SUBUNIT BETA, MITOCHONDRIAL"/>
    <property type="match status" value="1"/>
</dbReference>
<dbReference type="GO" id="GO:0005739">
    <property type="term" value="C:mitochondrion"/>
    <property type="evidence" value="ECO:0007669"/>
    <property type="project" value="UniProtKB-SubCell"/>
</dbReference>
<evidence type="ECO:0000259" key="14">
    <source>
        <dbReference type="PROSITE" id="PS50975"/>
    </source>
</evidence>
<dbReference type="GO" id="GO:0004775">
    <property type="term" value="F:succinate-CoA ligase (ADP-forming) activity"/>
    <property type="evidence" value="ECO:0007669"/>
    <property type="project" value="UniProtKB-UniRule"/>
</dbReference>